<reference evidence="1" key="1">
    <citation type="submission" date="2020-05" db="EMBL/GenBank/DDBJ databases">
        <title>Phylogenomic resolution of chytrid fungi.</title>
        <authorList>
            <person name="Stajich J.E."/>
            <person name="Amses K."/>
            <person name="Simmons R."/>
            <person name="Seto K."/>
            <person name="Myers J."/>
            <person name="Bonds A."/>
            <person name="Quandt C.A."/>
            <person name="Barry K."/>
            <person name="Liu P."/>
            <person name="Grigoriev I."/>
            <person name="Longcore J.E."/>
            <person name="James T.Y."/>
        </authorList>
    </citation>
    <scope>NUCLEOTIDE SEQUENCE</scope>
    <source>
        <strain evidence="1">JEL0379</strain>
    </source>
</reference>
<dbReference type="AlphaFoldDB" id="A0AAD5TQZ9"/>
<sequence length="267" mass="29997">MSSSLMELVDAMCSTADIEEYMRLMREVTCVKATDPSSDATLLHPEGNLSSDISHGRCEFVYRFLDEVIFKFVEAKKDDLEQGLAQLMLMLDAAHLENLAMGIQMDRLFGAVSTGYSYWLIVYTPSATKSSQRFTAIGDELVFLDYGAKLTPERKVEMLREGGERIFGVFFEGWITALRCMNQEQRLEYSRPTLSADGLVSAPGQAEETPVVDRAVRKAERLLGALRAVDRSQPGSEERLDTLFARLHRLAEAFALKDLEEAMEIDD</sequence>
<accession>A0AAD5TQZ9</accession>
<comment type="caution">
    <text evidence="1">The sequence shown here is derived from an EMBL/GenBank/DDBJ whole genome shotgun (WGS) entry which is preliminary data.</text>
</comment>
<evidence type="ECO:0000313" key="2">
    <source>
        <dbReference type="Proteomes" id="UP001212152"/>
    </source>
</evidence>
<protein>
    <submittedName>
        <fullName evidence="1">Uncharacterized protein</fullName>
    </submittedName>
</protein>
<dbReference type="Proteomes" id="UP001212152">
    <property type="component" value="Unassembled WGS sequence"/>
</dbReference>
<dbReference type="EMBL" id="JADGJQ010000003">
    <property type="protein sequence ID" value="KAJ3184622.1"/>
    <property type="molecule type" value="Genomic_DNA"/>
</dbReference>
<evidence type="ECO:0000313" key="1">
    <source>
        <dbReference type="EMBL" id="KAJ3184622.1"/>
    </source>
</evidence>
<organism evidence="1 2">
    <name type="scientific">Geranomyces variabilis</name>
    <dbReference type="NCBI Taxonomy" id="109894"/>
    <lineage>
        <taxon>Eukaryota</taxon>
        <taxon>Fungi</taxon>
        <taxon>Fungi incertae sedis</taxon>
        <taxon>Chytridiomycota</taxon>
        <taxon>Chytridiomycota incertae sedis</taxon>
        <taxon>Chytridiomycetes</taxon>
        <taxon>Spizellomycetales</taxon>
        <taxon>Powellomycetaceae</taxon>
        <taxon>Geranomyces</taxon>
    </lineage>
</organism>
<keyword evidence="2" id="KW-1185">Reference proteome</keyword>
<proteinExistence type="predicted"/>
<gene>
    <name evidence="1" type="ORF">HDU87_004025</name>
</gene>
<name>A0AAD5TQZ9_9FUNG</name>